<name>A0A7W4VER6_9BURK</name>
<accession>A0A7W4VER6</accession>
<dbReference type="EMBL" id="JACHWF010000007">
    <property type="protein sequence ID" value="MBB3010252.1"/>
    <property type="molecule type" value="Genomic_DNA"/>
</dbReference>
<keyword evidence="2" id="KW-1185">Reference proteome</keyword>
<reference evidence="1 2" key="1">
    <citation type="submission" date="2020-08" db="EMBL/GenBank/DDBJ databases">
        <title>Genomic Encyclopedia of Type Strains, Phase IV (KMG-V): Genome sequencing to study the core and pangenomes of soil and plant-associated prokaryotes.</title>
        <authorList>
            <person name="Whitman W."/>
        </authorList>
    </citation>
    <scope>NUCLEOTIDE SEQUENCE [LARGE SCALE GENOMIC DNA]</scope>
    <source>
        <strain evidence="1 2">SLV-2362</strain>
    </source>
</reference>
<proteinExistence type="predicted"/>
<protein>
    <submittedName>
        <fullName evidence="1">Uncharacterized protein</fullName>
    </submittedName>
</protein>
<organism evidence="1 2">
    <name type="scientific">Cupriavidus alkaliphilus</name>
    <dbReference type="NCBI Taxonomy" id="942866"/>
    <lineage>
        <taxon>Bacteria</taxon>
        <taxon>Pseudomonadati</taxon>
        <taxon>Pseudomonadota</taxon>
        <taxon>Betaproteobacteria</taxon>
        <taxon>Burkholderiales</taxon>
        <taxon>Burkholderiaceae</taxon>
        <taxon>Cupriavidus</taxon>
    </lineage>
</organism>
<comment type="caution">
    <text evidence="1">The sequence shown here is derived from an EMBL/GenBank/DDBJ whole genome shotgun (WGS) entry which is preliminary data.</text>
</comment>
<sequence length="297" mass="32642">MDCLHPFCPRGNGARSWEEVVARPALKVSSLDQRASLAVILAQFGAPGSPPPNDSLRVSIPPATRKRLLDLCPCLYTQLAEKVSAQAVVHLCEVTIGAPIDSVNVETAFEIQHPGRTAFTYLHPPLLPGAAGGEIMEALCSEVLQNHGVPHMEMDSDGWPEWSSPAHVSLNRGKMRKVKLYGDLMIPSAPHNVLISVKSEAARERFIVSGNRLESVGFGFFNDPSEFWTSSRMDLLKRWGFAAVYMPGATVLAIEEHLRQKNTSSHNVNINGRPLFRALTEFGPDMYRIAGKLSFMV</sequence>
<dbReference type="RefSeq" id="WP_183300501.1">
    <property type="nucleotide sequence ID" value="NZ_JACHWF010000007.1"/>
</dbReference>
<evidence type="ECO:0000313" key="2">
    <source>
        <dbReference type="Proteomes" id="UP000578036"/>
    </source>
</evidence>
<evidence type="ECO:0000313" key="1">
    <source>
        <dbReference type="EMBL" id="MBB3010252.1"/>
    </source>
</evidence>
<gene>
    <name evidence="1" type="ORF">FHX61_004930</name>
</gene>
<dbReference type="AlphaFoldDB" id="A0A7W4VER6"/>
<dbReference type="Proteomes" id="UP000578036">
    <property type="component" value="Unassembled WGS sequence"/>
</dbReference>